<dbReference type="GO" id="GO:0016787">
    <property type="term" value="F:hydrolase activity"/>
    <property type="evidence" value="ECO:0007669"/>
    <property type="project" value="UniProtKB-KW"/>
</dbReference>
<evidence type="ECO:0000259" key="3">
    <source>
        <dbReference type="Pfam" id="PF12971"/>
    </source>
</evidence>
<dbReference type="Proteomes" id="UP000240912">
    <property type="component" value="Unassembled WGS sequence"/>
</dbReference>
<comment type="caution">
    <text evidence="5">The sequence shown here is derived from an EMBL/GenBank/DDBJ whole genome shotgun (WGS) entry which is preliminary data.</text>
</comment>
<dbReference type="Gene3D" id="3.20.20.80">
    <property type="entry name" value="Glycosidases"/>
    <property type="match status" value="1"/>
</dbReference>
<sequence>MILVLALVLTATAQNVRAYNDKELNKEAAYGLIKRVLPEHAGKFEIAYIPKEKGNDVFELESKNNRIVLRGNNGISVASALNHWLKHYAHCEITWNGTNLNIPDPFPQVPVKVRKLTPHEYRYYFNYCTFNYTATWWDWKRWEWEIDFMAMNGINMPLALTGQNSIWDKVYRSMGFTDKDMDAFFSGPAYTNWFWMGNLDAWGGPMSKNFMQKQEALQKKILERERSFGMTPILPSFTGHVPPSFKDRFPHIKVNTQQWGINVAPAYVLNPETPMFKEIGKKFLEELIKTFGTDHLYSADTFNEMTPVSNDSTYLGGMARKIYESMAAVDPQATWIMQGWMFLDRPNFWQPTQMKALFNAVPDDKLIVLDLNSELNPVWSRTDAFYGQKWIWCMLHNFGGRISMFGDMNSIAADPAAALQARGKGNLSGIGLTMEGIEQNPAIYALMLDHVWNTAPIVLDDWLKAYARRRYGQKSPAAEKAWEILKNTVYSHQPWWGTNSIITGRPTFSPATVWTYTEIPYNTKELLGAWKHLLDASADLRNSDGFRYDIVDVARQVLANYANELQQDFARDYEQKNMAAFNRKSALFLDLIDDMDNLLSTRKDFLLGAWLNSAKAMGDNAREKQLYERNARDLITLWLDKDCNIHEYACKEWAGMLKGFYKPRWQQFFAEVQKQAAAGKPIDQKRFEEEIKNWEWKWVNATEPYTDKPKGDAVAVARALYTKYSNRVEQAYTQNKHTK</sequence>
<feature type="domain" description="Alpha-N-acetylglucosaminidase C-terminal" evidence="4">
    <location>
        <begin position="462"/>
        <end position="723"/>
    </location>
</feature>
<dbReference type="Pfam" id="PF05089">
    <property type="entry name" value="NAGLU"/>
    <property type="match status" value="1"/>
</dbReference>
<dbReference type="InterPro" id="IPR007781">
    <property type="entry name" value="NAGLU"/>
</dbReference>
<dbReference type="PANTHER" id="PTHR12872">
    <property type="entry name" value="ALPHA-N-ACETYLGLUCOSAMINIDASE"/>
    <property type="match status" value="1"/>
</dbReference>
<dbReference type="InterPro" id="IPR029018">
    <property type="entry name" value="Hex-like_dom2"/>
</dbReference>
<gene>
    <name evidence="5" type="ORF">C7T94_10965</name>
</gene>
<evidence type="ECO:0000259" key="2">
    <source>
        <dbReference type="Pfam" id="PF05089"/>
    </source>
</evidence>
<reference evidence="5 6" key="1">
    <citation type="submission" date="2018-03" db="EMBL/GenBank/DDBJ databases">
        <authorList>
            <person name="Keele B.F."/>
        </authorList>
    </citation>
    <scope>NUCLEOTIDE SEQUENCE [LARGE SCALE GENOMIC DNA]</scope>
    <source>
        <strain evidence="5 6">YL28-9</strain>
    </source>
</reference>
<dbReference type="Gene3D" id="1.20.120.670">
    <property type="entry name" value="N-acetyl-b-d-glucoasminidase"/>
    <property type="match status" value="1"/>
</dbReference>
<evidence type="ECO:0000313" key="6">
    <source>
        <dbReference type="Proteomes" id="UP000240912"/>
    </source>
</evidence>
<evidence type="ECO:0000313" key="5">
    <source>
        <dbReference type="EMBL" id="PST83806.1"/>
    </source>
</evidence>
<evidence type="ECO:0000259" key="4">
    <source>
        <dbReference type="Pfam" id="PF12972"/>
    </source>
</evidence>
<dbReference type="PANTHER" id="PTHR12872:SF1">
    <property type="entry name" value="ALPHA-N-ACETYLGLUCOSAMINIDASE"/>
    <property type="match status" value="1"/>
</dbReference>
<feature type="domain" description="Alpha-N-acetylglucosaminidase tim-barrel" evidence="2">
    <location>
        <begin position="122"/>
        <end position="453"/>
    </location>
</feature>
<dbReference type="InterPro" id="IPR024732">
    <property type="entry name" value="NAGLU_C"/>
</dbReference>
<dbReference type="OrthoDB" id="179563at2"/>
<dbReference type="Gene3D" id="3.30.379.10">
    <property type="entry name" value="Chitobiase/beta-hexosaminidase domain 2-like"/>
    <property type="match status" value="1"/>
</dbReference>
<dbReference type="Pfam" id="PF12972">
    <property type="entry name" value="NAGLU_C"/>
    <property type="match status" value="1"/>
</dbReference>
<keyword evidence="6" id="KW-1185">Reference proteome</keyword>
<evidence type="ECO:0000256" key="1">
    <source>
        <dbReference type="ARBA" id="ARBA00022801"/>
    </source>
</evidence>
<dbReference type="GO" id="GO:0005975">
    <property type="term" value="P:carbohydrate metabolic process"/>
    <property type="evidence" value="ECO:0007669"/>
    <property type="project" value="UniProtKB-ARBA"/>
</dbReference>
<feature type="domain" description="Alpha-N-acetylglucosaminidase N-terminal" evidence="3">
    <location>
        <begin position="27"/>
        <end position="107"/>
    </location>
</feature>
<organism evidence="5 6">
    <name type="scientific">Pedobacter yulinensis</name>
    <dbReference type="NCBI Taxonomy" id="2126353"/>
    <lineage>
        <taxon>Bacteria</taxon>
        <taxon>Pseudomonadati</taxon>
        <taxon>Bacteroidota</taxon>
        <taxon>Sphingobacteriia</taxon>
        <taxon>Sphingobacteriales</taxon>
        <taxon>Sphingobacteriaceae</taxon>
        <taxon>Pedobacter</taxon>
    </lineage>
</organism>
<accession>A0A2T3HN02</accession>
<proteinExistence type="predicted"/>
<dbReference type="InterPro" id="IPR024240">
    <property type="entry name" value="NAGLU_N"/>
</dbReference>
<protein>
    <submittedName>
        <fullName evidence="5">Alpha-N-acetylglucosaminidase</fullName>
    </submittedName>
</protein>
<dbReference type="EMBL" id="PYLS01000005">
    <property type="protein sequence ID" value="PST83806.1"/>
    <property type="molecule type" value="Genomic_DNA"/>
</dbReference>
<dbReference type="InterPro" id="IPR024733">
    <property type="entry name" value="NAGLU_tim-barrel"/>
</dbReference>
<keyword evidence="1" id="KW-0378">Hydrolase</keyword>
<dbReference type="AlphaFoldDB" id="A0A2T3HN02"/>
<name>A0A2T3HN02_9SPHI</name>
<dbReference type="Pfam" id="PF12971">
    <property type="entry name" value="NAGLU_N"/>
    <property type="match status" value="1"/>
</dbReference>